<evidence type="ECO:0000256" key="2">
    <source>
        <dbReference type="SAM" id="SignalP"/>
    </source>
</evidence>
<dbReference type="AlphaFoldDB" id="A0A1C3HFQ9"/>
<reference evidence="3" key="1">
    <citation type="submission" date="2016-05" db="EMBL/GenBank/DDBJ databases">
        <authorList>
            <person name="Cock P.J.A."/>
            <person name="Cock P.J.A."/>
        </authorList>
    </citation>
    <scope>NUCLEOTIDE SEQUENCE</scope>
    <source>
        <strain evidence="3">PWN146_assembly</strain>
    </source>
</reference>
<feature type="chain" id="PRO_5008675175" description="Lipoprotein" evidence="2">
    <location>
        <begin position="20"/>
        <end position="125"/>
    </location>
</feature>
<evidence type="ECO:0008006" key="4">
    <source>
        <dbReference type="Google" id="ProtNLM"/>
    </source>
</evidence>
<feature type="compositionally biased region" description="Basic and acidic residues" evidence="1">
    <location>
        <begin position="96"/>
        <end position="106"/>
    </location>
</feature>
<sequence length="125" mass="13663">MPRWLTLPAASVTALLAFAACSAPLGALELNYQPPEPSIAPPPKPVAPPGPAPKAAKPPITWAEARDKNGFRVDIECDHPGCSKPRAKPYPAYEGPVKKTDRRRQSDPYSTNQDPDYNIQLGYEW</sequence>
<proteinExistence type="predicted"/>
<feature type="region of interest" description="Disordered" evidence="1">
    <location>
        <begin position="33"/>
        <end position="59"/>
    </location>
</feature>
<dbReference type="PROSITE" id="PS51257">
    <property type="entry name" value="PROKAR_LIPOPROTEIN"/>
    <property type="match status" value="1"/>
</dbReference>
<name>A0A1C3HFQ9_SERMA</name>
<feature type="signal peptide" evidence="2">
    <location>
        <begin position="1"/>
        <end position="19"/>
    </location>
</feature>
<dbReference type="EMBL" id="LT575490">
    <property type="protein sequence ID" value="SAY43855.1"/>
    <property type="molecule type" value="Genomic_DNA"/>
</dbReference>
<keyword evidence="2" id="KW-0732">Signal</keyword>
<organism evidence="3">
    <name type="scientific">Serratia marcescens</name>
    <dbReference type="NCBI Taxonomy" id="615"/>
    <lineage>
        <taxon>Bacteria</taxon>
        <taxon>Pseudomonadati</taxon>
        <taxon>Pseudomonadota</taxon>
        <taxon>Gammaproteobacteria</taxon>
        <taxon>Enterobacterales</taxon>
        <taxon>Yersiniaceae</taxon>
        <taxon>Serratia</taxon>
    </lineage>
</organism>
<protein>
    <recommendedName>
        <fullName evidence="4">Lipoprotein</fullName>
    </recommendedName>
</protein>
<evidence type="ECO:0000256" key="1">
    <source>
        <dbReference type="SAM" id="MobiDB-lite"/>
    </source>
</evidence>
<feature type="region of interest" description="Disordered" evidence="1">
    <location>
        <begin position="76"/>
        <end position="125"/>
    </location>
</feature>
<feature type="compositionally biased region" description="Pro residues" evidence="1">
    <location>
        <begin position="34"/>
        <end position="52"/>
    </location>
</feature>
<evidence type="ECO:0000313" key="3">
    <source>
        <dbReference type="EMBL" id="SAY43855.1"/>
    </source>
</evidence>
<gene>
    <name evidence="3" type="ORF">PWN146_02548</name>
</gene>
<accession>A0A1C3HFQ9</accession>